<keyword evidence="2" id="KW-1185">Reference proteome</keyword>
<dbReference type="AlphaFoldDB" id="A0A4Y2J2H8"/>
<dbReference type="EMBL" id="BGPR01003107">
    <property type="protein sequence ID" value="GBM83769.1"/>
    <property type="molecule type" value="Genomic_DNA"/>
</dbReference>
<dbReference type="Proteomes" id="UP000499080">
    <property type="component" value="Unassembled WGS sequence"/>
</dbReference>
<reference evidence="1 2" key="1">
    <citation type="journal article" date="2019" name="Sci. Rep.">
        <title>Orb-weaving spider Araneus ventricosus genome elucidates the spidroin gene catalogue.</title>
        <authorList>
            <person name="Kono N."/>
            <person name="Nakamura H."/>
            <person name="Ohtoshi R."/>
            <person name="Moran D.A.P."/>
            <person name="Shinohara A."/>
            <person name="Yoshida Y."/>
            <person name="Fujiwara M."/>
            <person name="Mori M."/>
            <person name="Tomita M."/>
            <person name="Arakawa K."/>
        </authorList>
    </citation>
    <scope>NUCLEOTIDE SEQUENCE [LARGE SCALE GENOMIC DNA]</scope>
</reference>
<evidence type="ECO:0000313" key="1">
    <source>
        <dbReference type="EMBL" id="GBM83769.1"/>
    </source>
</evidence>
<organism evidence="1 2">
    <name type="scientific">Araneus ventricosus</name>
    <name type="common">Orbweaver spider</name>
    <name type="synonym">Epeira ventricosa</name>
    <dbReference type="NCBI Taxonomy" id="182803"/>
    <lineage>
        <taxon>Eukaryota</taxon>
        <taxon>Metazoa</taxon>
        <taxon>Ecdysozoa</taxon>
        <taxon>Arthropoda</taxon>
        <taxon>Chelicerata</taxon>
        <taxon>Arachnida</taxon>
        <taxon>Araneae</taxon>
        <taxon>Araneomorphae</taxon>
        <taxon>Entelegynae</taxon>
        <taxon>Araneoidea</taxon>
        <taxon>Araneidae</taxon>
        <taxon>Araneus</taxon>
    </lineage>
</organism>
<sequence>MYIQAFVGQNVLMNDVHQKIQRDIKLISLKNEGFSEFLGLMDVSVLISHHRHCPHDLWLGVNKSITTSELLITGTGRFSMCLDTGDSFHVDQNNRLIVTSVTTTSGDYCIS</sequence>
<comment type="caution">
    <text evidence="1">The sequence shown here is derived from an EMBL/GenBank/DDBJ whole genome shotgun (WGS) entry which is preliminary data.</text>
</comment>
<protein>
    <submittedName>
        <fullName evidence="1">Uncharacterized protein</fullName>
    </submittedName>
</protein>
<gene>
    <name evidence="1" type="ORF">AVEN_28482_1</name>
</gene>
<proteinExistence type="predicted"/>
<accession>A0A4Y2J2H8</accession>
<evidence type="ECO:0000313" key="2">
    <source>
        <dbReference type="Proteomes" id="UP000499080"/>
    </source>
</evidence>
<name>A0A4Y2J2H8_ARAVE</name>